<dbReference type="InterPro" id="IPR005182">
    <property type="entry name" value="YdbS-like_PH"/>
</dbReference>
<evidence type="ECO:0000259" key="2">
    <source>
        <dbReference type="Pfam" id="PF03703"/>
    </source>
</evidence>
<keyword evidence="4" id="KW-1185">Reference proteome</keyword>
<dbReference type="RefSeq" id="WP_148593854.1">
    <property type="nucleotide sequence ID" value="NZ_CP042997.1"/>
</dbReference>
<keyword evidence="1" id="KW-1133">Transmembrane helix</keyword>
<dbReference type="OrthoDB" id="199424at2"/>
<evidence type="ECO:0000313" key="3">
    <source>
        <dbReference type="EMBL" id="QEH33854.1"/>
    </source>
</evidence>
<dbReference type="AlphaFoldDB" id="A0A5B9W0W0"/>
<evidence type="ECO:0000256" key="1">
    <source>
        <dbReference type="SAM" id="Phobius"/>
    </source>
</evidence>
<dbReference type="EMBL" id="CP042997">
    <property type="protein sequence ID" value="QEH33854.1"/>
    <property type="molecule type" value="Genomic_DNA"/>
</dbReference>
<name>A0A5B9W0W0_9BACT</name>
<sequence length="189" mass="20959">MDESAEEKIRPELTRSEKLVWCGQPPQGFMLRAADALLIPFSILWGGFAVFWEVTAIAMGAPVFFVLWGIPFVLMGLYITVGRFWADARRRASTVYAVTSERVLIVSGVWTRSVKSLDIASLTDMALTERRDGAGTITFGSVPYFYGWYAASGWPGLAAQQVPSFDLADGARQVYEQIRAVQKASRQHA</sequence>
<feature type="transmembrane region" description="Helical" evidence="1">
    <location>
        <begin position="65"/>
        <end position="86"/>
    </location>
</feature>
<keyword evidence="1" id="KW-0812">Transmembrane</keyword>
<evidence type="ECO:0000313" key="4">
    <source>
        <dbReference type="Proteomes" id="UP000324233"/>
    </source>
</evidence>
<gene>
    <name evidence="3" type="ORF">OJF2_23850</name>
</gene>
<organism evidence="3 4">
    <name type="scientific">Aquisphaera giovannonii</name>
    <dbReference type="NCBI Taxonomy" id="406548"/>
    <lineage>
        <taxon>Bacteria</taxon>
        <taxon>Pseudomonadati</taxon>
        <taxon>Planctomycetota</taxon>
        <taxon>Planctomycetia</taxon>
        <taxon>Isosphaerales</taxon>
        <taxon>Isosphaeraceae</taxon>
        <taxon>Aquisphaera</taxon>
    </lineage>
</organism>
<feature type="transmembrane region" description="Helical" evidence="1">
    <location>
        <begin position="37"/>
        <end position="59"/>
    </location>
</feature>
<dbReference type="KEGG" id="agv:OJF2_23850"/>
<accession>A0A5B9W0W0</accession>
<keyword evidence="1" id="KW-0472">Membrane</keyword>
<dbReference type="Proteomes" id="UP000324233">
    <property type="component" value="Chromosome"/>
</dbReference>
<protein>
    <recommendedName>
        <fullName evidence="2">YdbS-like PH domain-containing protein</fullName>
    </recommendedName>
</protein>
<reference evidence="3 4" key="1">
    <citation type="submission" date="2019-08" db="EMBL/GenBank/DDBJ databases">
        <title>Deep-cultivation of Planctomycetes and their phenomic and genomic characterization uncovers novel biology.</title>
        <authorList>
            <person name="Wiegand S."/>
            <person name="Jogler M."/>
            <person name="Boedeker C."/>
            <person name="Pinto D."/>
            <person name="Vollmers J."/>
            <person name="Rivas-Marin E."/>
            <person name="Kohn T."/>
            <person name="Peeters S.H."/>
            <person name="Heuer A."/>
            <person name="Rast P."/>
            <person name="Oberbeckmann S."/>
            <person name="Bunk B."/>
            <person name="Jeske O."/>
            <person name="Meyerdierks A."/>
            <person name="Storesund J.E."/>
            <person name="Kallscheuer N."/>
            <person name="Luecker S."/>
            <person name="Lage O.M."/>
            <person name="Pohl T."/>
            <person name="Merkel B.J."/>
            <person name="Hornburger P."/>
            <person name="Mueller R.-W."/>
            <person name="Bruemmer F."/>
            <person name="Labrenz M."/>
            <person name="Spormann A.M."/>
            <person name="Op den Camp H."/>
            <person name="Overmann J."/>
            <person name="Amann R."/>
            <person name="Jetten M.S.M."/>
            <person name="Mascher T."/>
            <person name="Medema M.H."/>
            <person name="Devos D.P."/>
            <person name="Kaster A.-K."/>
            <person name="Ovreas L."/>
            <person name="Rohde M."/>
            <person name="Galperin M.Y."/>
            <person name="Jogler C."/>
        </authorList>
    </citation>
    <scope>NUCLEOTIDE SEQUENCE [LARGE SCALE GENOMIC DNA]</scope>
    <source>
        <strain evidence="3 4">OJF2</strain>
    </source>
</reference>
<feature type="domain" description="YdbS-like PH" evidence="2">
    <location>
        <begin position="93"/>
        <end position="139"/>
    </location>
</feature>
<dbReference type="Pfam" id="PF03703">
    <property type="entry name" value="bPH_2"/>
    <property type="match status" value="1"/>
</dbReference>
<proteinExistence type="predicted"/>